<protein>
    <submittedName>
        <fullName evidence="8">Kinase domain protein</fullName>
    </submittedName>
</protein>
<dbReference type="InterPro" id="IPR008271">
    <property type="entry name" value="Ser/Thr_kinase_AS"/>
</dbReference>
<accession>U2TKG1</accession>
<keyword evidence="6" id="KW-0812">Transmembrane</keyword>
<dbReference type="GO" id="GO:0004674">
    <property type="term" value="F:protein serine/threonine kinase activity"/>
    <property type="evidence" value="ECO:0007669"/>
    <property type="project" value="TreeGrafter"/>
</dbReference>
<keyword evidence="2" id="KW-0547">Nucleotide-binding</keyword>
<name>U2TKG1_9ACTN</name>
<feature type="transmembrane region" description="Helical" evidence="6">
    <location>
        <begin position="407"/>
        <end position="426"/>
    </location>
</feature>
<dbReference type="Gene3D" id="1.10.510.10">
    <property type="entry name" value="Transferase(Phosphotransferase) domain 1"/>
    <property type="match status" value="1"/>
</dbReference>
<keyword evidence="4" id="KW-0067">ATP-binding</keyword>
<evidence type="ECO:0000256" key="3">
    <source>
        <dbReference type="ARBA" id="ARBA00022777"/>
    </source>
</evidence>
<evidence type="ECO:0000313" key="9">
    <source>
        <dbReference type="Proteomes" id="UP000016638"/>
    </source>
</evidence>
<evidence type="ECO:0000256" key="2">
    <source>
        <dbReference type="ARBA" id="ARBA00022741"/>
    </source>
</evidence>
<keyword evidence="3 8" id="KW-0418">Kinase</keyword>
<gene>
    <name evidence="8" type="ORF">HMPREF1316_2611</name>
</gene>
<evidence type="ECO:0000313" key="8">
    <source>
        <dbReference type="EMBL" id="ERL06673.1"/>
    </source>
</evidence>
<dbReference type="GO" id="GO:0005524">
    <property type="term" value="F:ATP binding"/>
    <property type="evidence" value="ECO:0007669"/>
    <property type="project" value="UniProtKB-KW"/>
</dbReference>
<evidence type="ECO:0000256" key="5">
    <source>
        <dbReference type="SAM" id="MobiDB-lite"/>
    </source>
</evidence>
<evidence type="ECO:0000256" key="1">
    <source>
        <dbReference type="ARBA" id="ARBA00022679"/>
    </source>
</evidence>
<dbReference type="SMART" id="SM00220">
    <property type="entry name" value="S_TKc"/>
    <property type="match status" value="1"/>
</dbReference>
<sequence length="597" mass="62111">MREPANTAPAPPSRSMPRPDARPCHETILGRYRVMATSGTGGFGTVLTCWDTRLQRRVAIKRMPLATADGSPPSRQIIDEALAEARTSSLLAHPNIVTVYDFEVDRDWAYLVMEYVDGPTLTELLARVEGGTLTNDEVAFLVESVGGAVALAHENGVLHLDIKPSNIMFERTGTIKICDFGMATLASATGYGGARGGTVGYMPPEQLEGGMVDERTDVFALAVVCWQALLGENPFLAPTAQESLTRMERGPRKSIDRMDPEIKGMAAEAIMQGVDPSPAGRPPSIEAFSHEVAFGLGDAGAGAASIRHLLEQYANDGEVPDNGEVRKRLPLSFRYPWLEGAVARGLAALTCAILALETTRILLAGSGTAQAVTCVLAAGASAAWPPLASVLAIGGVCAAVFATSDSVASIMMGGTVLVLLVTWWAYAGRATQLTSTALLLPVCTGTPALAPFVAAFSETPGHAMLVSLVSWLLAQLTRDLMATGFVATATLPLLAGQALSPTGLASLASTAAGAGLGSLITRRGSVGAGMAAQILCLVLVPGRLLVSALVENGGLWGAESWVSIGLGVLLCVFLCIATAARGPMYPDEEAGQSDEAA</sequence>
<keyword evidence="6" id="KW-0472">Membrane</keyword>
<feature type="region of interest" description="Disordered" evidence="5">
    <location>
        <begin position="1"/>
        <end position="22"/>
    </location>
</feature>
<feature type="transmembrane region" description="Helical" evidence="6">
    <location>
        <begin position="528"/>
        <end position="549"/>
    </location>
</feature>
<dbReference type="InterPro" id="IPR011009">
    <property type="entry name" value="Kinase-like_dom_sf"/>
</dbReference>
<feature type="transmembrane region" description="Helical" evidence="6">
    <location>
        <begin position="503"/>
        <end position="521"/>
    </location>
</feature>
<dbReference type="InterPro" id="IPR000719">
    <property type="entry name" value="Prot_kinase_dom"/>
</dbReference>
<keyword evidence="9" id="KW-1185">Reference proteome</keyword>
<dbReference type="CDD" id="cd14014">
    <property type="entry name" value="STKc_PknB_like"/>
    <property type="match status" value="1"/>
</dbReference>
<dbReference type="Gene3D" id="3.30.200.20">
    <property type="entry name" value="Phosphorylase Kinase, domain 1"/>
    <property type="match status" value="1"/>
</dbReference>
<dbReference type="PANTHER" id="PTHR43289:SF34">
    <property type="entry name" value="SERINE_THREONINE-PROTEIN KINASE YBDM-RELATED"/>
    <property type="match status" value="1"/>
</dbReference>
<dbReference type="STRING" id="1125712.HMPREF1316_2611"/>
<keyword evidence="1" id="KW-0808">Transferase</keyword>
<dbReference type="Proteomes" id="UP000016638">
    <property type="component" value="Unassembled WGS sequence"/>
</dbReference>
<dbReference type="Pfam" id="PF00069">
    <property type="entry name" value="Pkinase"/>
    <property type="match status" value="1"/>
</dbReference>
<proteinExistence type="predicted"/>
<evidence type="ECO:0000259" key="7">
    <source>
        <dbReference type="PROSITE" id="PS50011"/>
    </source>
</evidence>
<dbReference type="PROSITE" id="PS00108">
    <property type="entry name" value="PROTEIN_KINASE_ST"/>
    <property type="match status" value="1"/>
</dbReference>
<feature type="domain" description="Protein kinase" evidence="7">
    <location>
        <begin position="32"/>
        <end position="293"/>
    </location>
</feature>
<dbReference type="SUPFAM" id="SSF56112">
    <property type="entry name" value="Protein kinase-like (PK-like)"/>
    <property type="match status" value="1"/>
</dbReference>
<dbReference type="eggNOG" id="COG0515">
    <property type="taxonomic scope" value="Bacteria"/>
</dbReference>
<dbReference type="PROSITE" id="PS50011">
    <property type="entry name" value="PROTEIN_KINASE_DOM"/>
    <property type="match status" value="1"/>
</dbReference>
<comment type="caution">
    <text evidence="8">The sequence shown here is derived from an EMBL/GenBank/DDBJ whole genome shotgun (WGS) entry which is preliminary data.</text>
</comment>
<feature type="transmembrane region" description="Helical" evidence="6">
    <location>
        <begin position="438"/>
        <end position="456"/>
    </location>
</feature>
<evidence type="ECO:0000256" key="6">
    <source>
        <dbReference type="SAM" id="Phobius"/>
    </source>
</evidence>
<reference evidence="8 9" key="1">
    <citation type="submission" date="2013-08" db="EMBL/GenBank/DDBJ databases">
        <authorList>
            <person name="Durkin A.S."/>
            <person name="Haft D.R."/>
            <person name="McCorrison J."/>
            <person name="Torralba M."/>
            <person name="Gillis M."/>
            <person name="Haft D.H."/>
            <person name="Methe B."/>
            <person name="Sutton G."/>
            <person name="Nelson K.E."/>
        </authorList>
    </citation>
    <scope>NUCLEOTIDE SEQUENCE [LARGE SCALE GENOMIC DNA]</scope>
    <source>
        <strain evidence="8 9">F0195</strain>
    </source>
</reference>
<dbReference type="EMBL" id="AWEZ01000063">
    <property type="protein sequence ID" value="ERL06673.1"/>
    <property type="molecule type" value="Genomic_DNA"/>
</dbReference>
<organism evidence="8 9">
    <name type="scientific">Olsenella profusa F0195</name>
    <dbReference type="NCBI Taxonomy" id="1125712"/>
    <lineage>
        <taxon>Bacteria</taxon>
        <taxon>Bacillati</taxon>
        <taxon>Actinomycetota</taxon>
        <taxon>Coriobacteriia</taxon>
        <taxon>Coriobacteriales</taxon>
        <taxon>Atopobiaceae</taxon>
        <taxon>Olsenella</taxon>
    </lineage>
</organism>
<keyword evidence="6" id="KW-1133">Transmembrane helix</keyword>
<dbReference type="AlphaFoldDB" id="U2TKG1"/>
<dbReference type="PANTHER" id="PTHR43289">
    <property type="entry name" value="MITOGEN-ACTIVATED PROTEIN KINASE KINASE KINASE 20-RELATED"/>
    <property type="match status" value="1"/>
</dbReference>
<dbReference type="PATRIC" id="fig|1125712.3.peg.2041"/>
<feature type="transmembrane region" description="Helical" evidence="6">
    <location>
        <begin position="561"/>
        <end position="580"/>
    </location>
</feature>
<evidence type="ECO:0000256" key="4">
    <source>
        <dbReference type="ARBA" id="ARBA00022840"/>
    </source>
</evidence>